<gene>
    <name evidence="1" type="ORF">SAMN02745136_05269</name>
</gene>
<name>A0A1M7BVR9_9FIRM</name>
<dbReference type="STRING" id="1121322.SAMN02745136_05269"/>
<dbReference type="AlphaFoldDB" id="A0A1M7BVR9"/>
<sequence length="79" mass="9129">MSNVHTIKVTYKRTSPNKISKFIGANKERILIDKASLDNVELIEGKEYILKIFKETWFSYLTSQLGALRNIISIEPLEE</sequence>
<dbReference type="RefSeq" id="WP_073280170.1">
    <property type="nucleotide sequence ID" value="NZ_FRAC01000039.1"/>
</dbReference>
<proteinExistence type="predicted"/>
<accession>A0A1M7BVR9</accession>
<organism evidence="1 2">
    <name type="scientific">Anaerocolumna jejuensis DSM 15929</name>
    <dbReference type="NCBI Taxonomy" id="1121322"/>
    <lineage>
        <taxon>Bacteria</taxon>
        <taxon>Bacillati</taxon>
        <taxon>Bacillota</taxon>
        <taxon>Clostridia</taxon>
        <taxon>Lachnospirales</taxon>
        <taxon>Lachnospiraceae</taxon>
        <taxon>Anaerocolumna</taxon>
    </lineage>
</organism>
<keyword evidence="2" id="KW-1185">Reference proteome</keyword>
<protein>
    <submittedName>
        <fullName evidence="1">Uncharacterized protein</fullName>
    </submittedName>
</protein>
<dbReference type="Proteomes" id="UP000184386">
    <property type="component" value="Unassembled WGS sequence"/>
</dbReference>
<evidence type="ECO:0000313" key="1">
    <source>
        <dbReference type="EMBL" id="SHL59027.1"/>
    </source>
</evidence>
<dbReference type="EMBL" id="FRAC01000039">
    <property type="protein sequence ID" value="SHL59027.1"/>
    <property type="molecule type" value="Genomic_DNA"/>
</dbReference>
<reference evidence="1 2" key="1">
    <citation type="submission" date="2016-11" db="EMBL/GenBank/DDBJ databases">
        <authorList>
            <person name="Jaros S."/>
            <person name="Januszkiewicz K."/>
            <person name="Wedrychowicz H."/>
        </authorList>
    </citation>
    <scope>NUCLEOTIDE SEQUENCE [LARGE SCALE GENOMIC DNA]</scope>
    <source>
        <strain evidence="1 2">DSM 15929</strain>
    </source>
</reference>
<evidence type="ECO:0000313" key="2">
    <source>
        <dbReference type="Proteomes" id="UP000184386"/>
    </source>
</evidence>